<dbReference type="InterPro" id="IPR040097">
    <property type="entry name" value="FAAL/FAAC"/>
</dbReference>
<comment type="caution">
    <text evidence="2">The sequence shown here is derived from an EMBL/GenBank/DDBJ whole genome shotgun (WGS) entry which is preliminary data.</text>
</comment>
<reference evidence="2" key="2">
    <citation type="journal article" date="2022" name="Hortic Res">
        <title>The genome of Dioscorea zingiberensis sheds light on the biosynthesis, origin and evolution of the medicinally important diosgenin saponins.</title>
        <authorList>
            <person name="Li Y."/>
            <person name="Tan C."/>
            <person name="Li Z."/>
            <person name="Guo J."/>
            <person name="Li S."/>
            <person name="Chen X."/>
            <person name="Wang C."/>
            <person name="Dai X."/>
            <person name="Yang H."/>
            <person name="Song W."/>
            <person name="Hou L."/>
            <person name="Xu J."/>
            <person name="Tong Z."/>
            <person name="Xu A."/>
            <person name="Yuan X."/>
            <person name="Wang W."/>
            <person name="Yang Q."/>
            <person name="Chen L."/>
            <person name="Sun Z."/>
            <person name="Wang K."/>
            <person name="Pan B."/>
            <person name="Chen J."/>
            <person name="Bao Y."/>
            <person name="Liu F."/>
            <person name="Qi X."/>
            <person name="Gang D.R."/>
            <person name="Wen J."/>
            <person name="Li J."/>
        </authorList>
    </citation>
    <scope>NUCLEOTIDE SEQUENCE</scope>
    <source>
        <strain evidence="2">Dzin_1.0</strain>
    </source>
</reference>
<dbReference type="CDD" id="cd05931">
    <property type="entry name" value="FAAL"/>
    <property type="match status" value="1"/>
</dbReference>
<dbReference type="InterPro" id="IPR000873">
    <property type="entry name" value="AMP-dep_synth/lig_dom"/>
</dbReference>
<dbReference type="Gene3D" id="3.30.300.30">
    <property type="match status" value="1"/>
</dbReference>
<dbReference type="InterPro" id="IPR042099">
    <property type="entry name" value="ANL_N_sf"/>
</dbReference>
<dbReference type="Proteomes" id="UP001085076">
    <property type="component" value="Miscellaneous, Linkage group lg01"/>
</dbReference>
<dbReference type="Gene3D" id="3.40.50.12780">
    <property type="entry name" value="N-terminal domain of ligase-like"/>
    <property type="match status" value="1"/>
</dbReference>
<dbReference type="EMBL" id="JAGGNH010000001">
    <property type="protein sequence ID" value="KAJ0985871.1"/>
    <property type="molecule type" value="Genomic_DNA"/>
</dbReference>
<evidence type="ECO:0000313" key="3">
    <source>
        <dbReference type="Proteomes" id="UP001085076"/>
    </source>
</evidence>
<reference evidence="2" key="1">
    <citation type="submission" date="2021-03" db="EMBL/GenBank/DDBJ databases">
        <authorList>
            <person name="Li Z."/>
            <person name="Yang C."/>
        </authorList>
    </citation>
    <scope>NUCLEOTIDE SEQUENCE</scope>
    <source>
        <strain evidence="2">Dzin_1.0</strain>
        <tissue evidence="2">Leaf</tissue>
    </source>
</reference>
<organism evidence="2 3">
    <name type="scientific">Dioscorea zingiberensis</name>
    <dbReference type="NCBI Taxonomy" id="325984"/>
    <lineage>
        <taxon>Eukaryota</taxon>
        <taxon>Viridiplantae</taxon>
        <taxon>Streptophyta</taxon>
        <taxon>Embryophyta</taxon>
        <taxon>Tracheophyta</taxon>
        <taxon>Spermatophyta</taxon>
        <taxon>Magnoliopsida</taxon>
        <taxon>Liliopsida</taxon>
        <taxon>Dioscoreales</taxon>
        <taxon>Dioscoreaceae</taxon>
        <taxon>Dioscorea</taxon>
    </lineage>
</organism>
<keyword evidence="3" id="KW-1185">Reference proteome</keyword>
<evidence type="ECO:0000313" key="2">
    <source>
        <dbReference type="EMBL" id="KAJ0985871.1"/>
    </source>
</evidence>
<dbReference type="PANTHER" id="PTHR22754:SF40">
    <property type="entry name" value="OS01G0636300 PROTEIN"/>
    <property type="match status" value="1"/>
</dbReference>
<dbReference type="OrthoDB" id="69964at2759"/>
<dbReference type="InterPro" id="IPR045851">
    <property type="entry name" value="AMP-bd_C_sf"/>
</dbReference>
<dbReference type="PANTHER" id="PTHR22754">
    <property type="entry name" value="DISCO-INTERACTING PROTEIN 2 DIP2 -RELATED"/>
    <property type="match status" value="1"/>
</dbReference>
<name>A0A9D5D657_9LILI</name>
<proteinExistence type="predicted"/>
<gene>
    <name evidence="2" type="ORF">J5N97_004227</name>
</gene>
<dbReference type="Pfam" id="PF00501">
    <property type="entry name" value="AMP-binding"/>
    <property type="match status" value="1"/>
</dbReference>
<dbReference type="GO" id="GO:0008610">
    <property type="term" value="P:lipid biosynthetic process"/>
    <property type="evidence" value="ECO:0007669"/>
    <property type="project" value="InterPro"/>
</dbReference>
<accession>A0A9D5D657</accession>
<dbReference type="SUPFAM" id="SSF56801">
    <property type="entry name" value="Acetyl-CoA synthetase-like"/>
    <property type="match status" value="1"/>
</dbReference>
<dbReference type="AlphaFoldDB" id="A0A9D5D657"/>
<sequence length="626" mass="69007">MACENYDPCFPDQPVVDLYLPVWARQPAFKSKPAFIWAEDSNDQSFTWSSITYSQLNSSVQAIASHLLQTLHKRDTVLILCNPSLQLVKILFACQRAGLIAVPVIPPDTSAKPGPAHYHLLRVLSQTKPIAAIANPSFISGYSMSPNSQLKNLLWISADDLEVNNNGYCQCCSEYTGCGEEDVYLVQYTSGATGIPKPVLVTAGAAAHNVRAARRAYDLQPSSVIVSWLPQYHDCGLMFLLLTVITGATSVLTSPSVFLNRPRIWLELITEFRATCSPVPSFSLPLVAKRGNINHGKLNLDLSSLRNLILINEPIYRSPIEEFINEFSNVGLKQSSISPSYGLAENCTFVSTSWSSHADTSSSKLHFPNMPSYKKLLPSARLGALMSSSNEAADIEIIVVDEDTREPVEDGVEGEVWVSSASNASGYLGHPWMSGEVFHARLAGRISRCFVRTGDRGIINGEERYLYIMGRVTDVIRVISHIGHGQQRWIHPHYLETSAYSSNPKWLRGGCIAAFEVEAQIWKSSVVVVVAELVQRKAGNGDDLKSICRGIREGIWKEEEVRVGLVALVSSGSVAKTTSGKLRRWLVKDDLLRGRLKVVCMEEYMEELREEAGVGAGQKSSLLSFL</sequence>
<feature type="domain" description="AMP-dependent synthetase/ligase" evidence="1">
    <location>
        <begin position="29"/>
        <end position="428"/>
    </location>
</feature>
<protein>
    <recommendedName>
        <fullName evidence="1">AMP-dependent synthetase/ligase domain-containing protein</fullName>
    </recommendedName>
</protein>
<evidence type="ECO:0000259" key="1">
    <source>
        <dbReference type="Pfam" id="PF00501"/>
    </source>
</evidence>